<dbReference type="AlphaFoldDB" id="A0A835UBF2"/>
<keyword evidence="2" id="KW-1185">Reference proteome</keyword>
<sequence length="117" mass="13762">MRSRMSCIGITVPFFKICYRRIYPARRVLLLVRICYNGDRISQRRRRRRRVEVLFEVDGAGFGVDLEKADFVIEESFAVTLSRRSCRNLLNRACFRCGPSRRGEEAIVEVGLKCWIR</sequence>
<gene>
    <name evidence="1" type="ORF">HPP92_024714</name>
</gene>
<dbReference type="Proteomes" id="UP000636800">
    <property type="component" value="Chromosome 13"/>
</dbReference>
<organism evidence="1 2">
    <name type="scientific">Vanilla planifolia</name>
    <name type="common">Vanilla</name>
    <dbReference type="NCBI Taxonomy" id="51239"/>
    <lineage>
        <taxon>Eukaryota</taxon>
        <taxon>Viridiplantae</taxon>
        <taxon>Streptophyta</taxon>
        <taxon>Embryophyta</taxon>
        <taxon>Tracheophyta</taxon>
        <taxon>Spermatophyta</taxon>
        <taxon>Magnoliopsida</taxon>
        <taxon>Liliopsida</taxon>
        <taxon>Asparagales</taxon>
        <taxon>Orchidaceae</taxon>
        <taxon>Vanilloideae</taxon>
        <taxon>Vanilleae</taxon>
        <taxon>Vanilla</taxon>
    </lineage>
</organism>
<evidence type="ECO:0000313" key="2">
    <source>
        <dbReference type="Proteomes" id="UP000636800"/>
    </source>
</evidence>
<name>A0A835UBF2_VANPL</name>
<reference evidence="1 2" key="1">
    <citation type="journal article" date="2020" name="Nat. Food">
        <title>A phased Vanilla planifolia genome enables genetic improvement of flavour and production.</title>
        <authorList>
            <person name="Hasing T."/>
            <person name="Tang H."/>
            <person name="Brym M."/>
            <person name="Khazi F."/>
            <person name="Huang T."/>
            <person name="Chambers A.H."/>
        </authorList>
    </citation>
    <scope>NUCLEOTIDE SEQUENCE [LARGE SCALE GENOMIC DNA]</scope>
    <source>
        <tissue evidence="1">Leaf</tissue>
    </source>
</reference>
<dbReference type="OrthoDB" id="8904098at2759"/>
<accession>A0A835UBF2</accession>
<comment type="caution">
    <text evidence="1">The sequence shown here is derived from an EMBL/GenBank/DDBJ whole genome shotgun (WGS) entry which is preliminary data.</text>
</comment>
<proteinExistence type="predicted"/>
<protein>
    <submittedName>
        <fullName evidence="1">Uncharacterized protein</fullName>
    </submittedName>
</protein>
<evidence type="ECO:0000313" key="1">
    <source>
        <dbReference type="EMBL" id="KAG0455422.1"/>
    </source>
</evidence>
<dbReference type="EMBL" id="JADCNL010000013">
    <property type="protein sequence ID" value="KAG0455422.1"/>
    <property type="molecule type" value="Genomic_DNA"/>
</dbReference>